<dbReference type="EMBL" id="JAESWB010000168">
    <property type="protein sequence ID" value="MBL4953045.1"/>
    <property type="molecule type" value="Genomic_DNA"/>
</dbReference>
<evidence type="ECO:0000313" key="9">
    <source>
        <dbReference type="EMBL" id="MBL4953045.1"/>
    </source>
</evidence>
<dbReference type="RefSeq" id="WP_202654261.1">
    <property type="nucleotide sequence ID" value="NZ_JAESWB010000168.1"/>
</dbReference>
<reference evidence="9 10" key="1">
    <citation type="submission" date="2021-01" db="EMBL/GenBank/DDBJ databases">
        <title>Genome public.</title>
        <authorList>
            <person name="Liu C."/>
            <person name="Sun Q."/>
        </authorList>
    </citation>
    <scope>NUCLEOTIDE SEQUENCE [LARGE SCALE GENOMIC DNA]</scope>
    <source>
        <strain evidence="9 10">YIM B02564</strain>
    </source>
</reference>
<accession>A0ABS1TP03</accession>
<evidence type="ECO:0000256" key="7">
    <source>
        <dbReference type="ARBA" id="ARBA00023204"/>
    </source>
</evidence>
<evidence type="ECO:0000256" key="3">
    <source>
        <dbReference type="ARBA" id="ARBA00022801"/>
    </source>
</evidence>
<sequence>MFSIKYYQHTKKFYENFRLRDEELHITQSAAFADFLRDKNPHAHVYGYKAFVKKLFQEWNHPHTEVYLHSIIRQFLHENAPEREQTYYQKRVQDFYVSLRFLMEMGGLTLYEGPSLRDEQKLLVKLMKQMYQDPLVSQYITERASLSKEKIRDKLGLHSDIQTIYLHHFDYIDGTRMMLFQLLKQVGYELVFYIPFQPELPELYKPWLEIYQSLSGVNWQDWECVEFTKWTSGAKFAHYLDQHMEHQEADRNDITFLSFEHPTSFKDYLKQNPIQKNVHEVIAVFEENLNIFTDYSHKEHFYASSYGQFFLALQNCKKTEAGITLSYDDYVNMITSGWIRAGDINGIQALTLLVDLHDYMDGISNFQDIMERLQALVEFQEFGRVFDDLSKEQTGRNRLKRYLSNPFRAFPYVHDSRYDLTVKQLIECTKDLARKVNRLLPKDQEKRNVQSYLLEIQRIYSSVKDSWNEKAAGKLENLFRTDIPATWEFEQAELFQLLTYYLASQEERNQNKIQNFDQLVGKTLSTEHIHVTGLSLKTFPWKSPSLPNLLNHTWLKNCVYHSYISANRDSRINALLVDYYSRQVTRYTALYALFHLIAYAKGRITLSFIEELQEHDGPSIYYTVLKELYDDYEFDNEEISEEFEWDQEEQQELQDIPSDGFEKIPDLLWLDSDFCHKKFFLNAFIEQHPIYEKDFHQQQVFATIGKLLMEQGDEEEFRQAVFPLFPQWTHTHKQNLLDTAFTRGLRSYKSYENIYYPKAMNRLQRLYSRYEVTKNWKAKHQYDHDTFKLRDHVNELMDNIDDKKVTARSGNHCRMCPYLHVCKEGEYVIDANDN</sequence>
<proteinExistence type="predicted"/>
<evidence type="ECO:0000313" key="10">
    <source>
        <dbReference type="Proteomes" id="UP000623967"/>
    </source>
</evidence>
<dbReference type="Pfam" id="PF12705">
    <property type="entry name" value="PDDEXK_1"/>
    <property type="match status" value="1"/>
</dbReference>
<keyword evidence="2" id="KW-0227">DNA damage</keyword>
<evidence type="ECO:0000256" key="6">
    <source>
        <dbReference type="ARBA" id="ARBA00023125"/>
    </source>
</evidence>
<evidence type="ECO:0000259" key="8">
    <source>
        <dbReference type="Pfam" id="PF12705"/>
    </source>
</evidence>
<keyword evidence="6" id="KW-0238">DNA-binding</keyword>
<keyword evidence="5" id="KW-0067">ATP-binding</keyword>
<dbReference type="Proteomes" id="UP000623967">
    <property type="component" value="Unassembled WGS sequence"/>
</dbReference>
<organism evidence="9 10">
    <name type="scientific">Neobacillus paridis</name>
    <dbReference type="NCBI Taxonomy" id="2803862"/>
    <lineage>
        <taxon>Bacteria</taxon>
        <taxon>Bacillati</taxon>
        <taxon>Bacillota</taxon>
        <taxon>Bacilli</taxon>
        <taxon>Bacillales</taxon>
        <taxon>Bacillaceae</taxon>
        <taxon>Neobacillus</taxon>
    </lineage>
</organism>
<protein>
    <submittedName>
        <fullName evidence="9">PD-(D/E)XK nuclease family protein</fullName>
    </submittedName>
</protein>
<evidence type="ECO:0000256" key="4">
    <source>
        <dbReference type="ARBA" id="ARBA00022806"/>
    </source>
</evidence>
<evidence type="ECO:0000256" key="2">
    <source>
        <dbReference type="ARBA" id="ARBA00022763"/>
    </source>
</evidence>
<name>A0ABS1TP03_9BACI</name>
<comment type="caution">
    <text evidence="9">The sequence shown here is derived from an EMBL/GenBank/DDBJ whole genome shotgun (WGS) entry which is preliminary data.</text>
</comment>
<keyword evidence="1" id="KW-0547">Nucleotide-binding</keyword>
<dbReference type="InterPro" id="IPR038726">
    <property type="entry name" value="PDDEXK_AddAB-type"/>
</dbReference>
<gene>
    <name evidence="9" type="ORF">JK635_12575</name>
</gene>
<keyword evidence="10" id="KW-1185">Reference proteome</keyword>
<feature type="domain" description="PD-(D/E)XK endonuclease-like" evidence="8">
    <location>
        <begin position="777"/>
        <end position="823"/>
    </location>
</feature>
<keyword evidence="7" id="KW-0234">DNA repair</keyword>
<evidence type="ECO:0000256" key="1">
    <source>
        <dbReference type="ARBA" id="ARBA00022741"/>
    </source>
</evidence>
<keyword evidence="3" id="KW-0378">Hydrolase</keyword>
<keyword evidence="4" id="KW-0347">Helicase</keyword>
<evidence type="ECO:0000256" key="5">
    <source>
        <dbReference type="ARBA" id="ARBA00022840"/>
    </source>
</evidence>